<evidence type="ECO:0000313" key="2">
    <source>
        <dbReference type="Proteomes" id="UP001177021"/>
    </source>
</evidence>
<reference evidence="1" key="1">
    <citation type="submission" date="2023-10" db="EMBL/GenBank/DDBJ databases">
        <authorList>
            <person name="Rodriguez Cubillos JULIANA M."/>
            <person name="De Vega J."/>
        </authorList>
    </citation>
    <scope>NUCLEOTIDE SEQUENCE</scope>
</reference>
<proteinExistence type="predicted"/>
<sequence length="516" mass="55629">MASSPTFTLPIFIFISMLFCPAPSVASGLNVSEVMTKQTAAGAGDSLHITAGIFSDLKLDLELEACSAFTLFIPVDAAFTHRVNSQLHSISVSFLYILMKAHVVRQYLPPDFLRGLNTFSPPTLACEAMGLSLYHLNVSVGQTSAVMIRMGVVEAVVKNTVYFKSPIAIYAISKVLLPIEMFGSVDVSPHPPHHSPPHSPPPPPRSGQPPQLSPQIALAAHVVRQYLPPDFLRGLNTFSPPTLACEAMGLSLYHLNVSVGQTSAVMIRMGVVEAVVKNTVYFKSLIAIYAISKVLLPIEMFGSVDVSPHPPHHSPPHSPPPPPRSGQPPQLSPQIALANLLNMASSPTFTLPIFIFISMLFCPAPSVASSLNVSEVMTKQTAVGAEDSLHIAAGIFSELNLDLELEARSAFTLFIPVDAAFTDQVNSQLHSISVSFLYILMKAHVVRQYLPPDFLRGLNTFSPPTLASEAMGLSLYHLNISVGQTSAVMIRMGVVEAVVKNTVYFKSPIAIYAISK</sequence>
<keyword evidence="2" id="KW-1185">Reference proteome</keyword>
<name>A0ACB0IYM0_TRIPR</name>
<accession>A0ACB0IYM0</accession>
<gene>
    <name evidence="1" type="ORF">MILVUS5_LOCUS8038</name>
</gene>
<protein>
    <submittedName>
        <fullName evidence="1">Uncharacterized protein</fullName>
    </submittedName>
</protein>
<comment type="caution">
    <text evidence="1">The sequence shown here is derived from an EMBL/GenBank/DDBJ whole genome shotgun (WGS) entry which is preliminary data.</text>
</comment>
<dbReference type="EMBL" id="CASHSV030000013">
    <property type="protein sequence ID" value="CAJ2637716.1"/>
    <property type="molecule type" value="Genomic_DNA"/>
</dbReference>
<dbReference type="Proteomes" id="UP001177021">
    <property type="component" value="Unassembled WGS sequence"/>
</dbReference>
<evidence type="ECO:0000313" key="1">
    <source>
        <dbReference type="EMBL" id="CAJ2637716.1"/>
    </source>
</evidence>
<organism evidence="1 2">
    <name type="scientific">Trifolium pratense</name>
    <name type="common">Red clover</name>
    <dbReference type="NCBI Taxonomy" id="57577"/>
    <lineage>
        <taxon>Eukaryota</taxon>
        <taxon>Viridiplantae</taxon>
        <taxon>Streptophyta</taxon>
        <taxon>Embryophyta</taxon>
        <taxon>Tracheophyta</taxon>
        <taxon>Spermatophyta</taxon>
        <taxon>Magnoliopsida</taxon>
        <taxon>eudicotyledons</taxon>
        <taxon>Gunneridae</taxon>
        <taxon>Pentapetalae</taxon>
        <taxon>rosids</taxon>
        <taxon>fabids</taxon>
        <taxon>Fabales</taxon>
        <taxon>Fabaceae</taxon>
        <taxon>Papilionoideae</taxon>
        <taxon>50 kb inversion clade</taxon>
        <taxon>NPAAA clade</taxon>
        <taxon>Hologalegina</taxon>
        <taxon>IRL clade</taxon>
        <taxon>Trifolieae</taxon>
        <taxon>Trifolium</taxon>
    </lineage>
</organism>